<feature type="region of interest" description="Disordered" evidence="1">
    <location>
        <begin position="3866"/>
        <end position="3889"/>
    </location>
</feature>
<feature type="region of interest" description="Disordered" evidence="1">
    <location>
        <begin position="3148"/>
        <end position="3169"/>
    </location>
</feature>
<keyword evidence="3" id="KW-1185">Reference proteome</keyword>
<evidence type="ECO:0000313" key="3">
    <source>
        <dbReference type="Proteomes" id="UP001311730"/>
    </source>
</evidence>
<dbReference type="RefSeq" id="WP_323982296.1">
    <property type="nucleotide sequence ID" value="NZ_JAYKBW010000001.1"/>
</dbReference>
<dbReference type="Proteomes" id="UP001311730">
    <property type="component" value="Unassembled WGS sequence"/>
</dbReference>
<reference evidence="2 3" key="1">
    <citation type="submission" date="2023-12" db="EMBL/GenBank/DDBJ databases">
        <title>Genomic sequences of Capnocytophaga and Parvimonas strains.</title>
        <authorList>
            <person name="Watt R.M."/>
            <person name="Wang M."/>
            <person name="Yang T."/>
            <person name="Tong W.M."/>
        </authorList>
    </citation>
    <scope>NUCLEOTIDE SEQUENCE [LARGE SCALE GENOMIC DNA]</scope>
    <source>
        <strain evidence="2 3">CCUG 13096</strain>
    </source>
</reference>
<feature type="compositionally biased region" description="Polar residues" evidence="1">
    <location>
        <begin position="3871"/>
        <end position="3889"/>
    </location>
</feature>
<gene>
    <name evidence="2" type="ORF">VJJ08_00360</name>
</gene>
<comment type="caution">
    <text evidence="2">The sequence shown here is derived from an EMBL/GenBank/DDBJ whole genome shotgun (WGS) entry which is preliminary data.</text>
</comment>
<accession>A0ABU5Z497</accession>
<dbReference type="EMBL" id="JAYKBW010000001">
    <property type="protein sequence ID" value="MEB3073751.1"/>
    <property type="molecule type" value="Genomic_DNA"/>
</dbReference>
<sequence length="4371" mass="458732">MIEKSKKRIIHLLTIAVLLFSYSGLWAQTCESMPEPVTYTRIGSATTKLVKEYADVKGVRVTRTLKAGTRSIDKIRYSNEDTTTPAETYCGINRQAKYGGKEYPFMDSNKVTQIIYEFSKPVADVEVFLAAFGYSGTPQQVGKDQIDDVKFAVNNGSLTLHPRSTCTPNAIEVVNGNEVRSKKRVTTDAKVGITSTEPFTQLTLTYHEPGGTIIGGAGFYVEICLNSVEAFDNSACDGPASIGSNFPATANATAILNGVEVVRKSGVSLVPSYSSNHCGSNIAYPANLPLLKNSKEVSYEFKVPITSAEIFLYAFGDRDHEGTYDEVEFSVDGGGQIGLVKTYECNQKVANLTGSTLKSLTNKTVTDVAVRVTSTQPFTKITLKDKASTGYGYSVALCPASIYISKESYNCTPANIGSNFANQTVATTTMNGVTVKRTLGSGVGISGANSSNHCGGTVNYPPGLPLLINNKNITYEFSTPVRSAEIFLYYFGDNLHEGTLDRVKFAVDGGGTATLTKVYECNPGATIISGMEVRSTTKKVTTDTGIRVTSTAPFTKITLTDVNSDGGGYYVVICPNSVKRPSYNSGALCSAMPDPNFVGTNTATLNGIQVTIDRPAGSERTSDYTPLAVACQNKYKQGSTLVEKNKVVTYKFSHPVNNVEVWFALMGARSKTPSSADIAKITTNCTTVPTLSIVADCVAGAAINGNKVWADGEKGVDVGVKVTSDKPFTELIITDDNSEALGYFVELCPASVKKQGTGETDILGITTQLPTTSNLCEGEIGTLTAKATLASNFTGGTIRYQWQKSTDSGTSWTDVSGASGTAVSGANVDYAFTPTTADNSHQYRVKYTYTNPAKLCGDNIIYTDATTIAVRQMASITSLTASPTSLNETGATNIVYTIKGTPGATVTYRVTGDATDKTVVLDATGEKTVTVNNRTSNTILTITKVEKTGLCSRENLQYKAEVDHEGSTCTSHPTPQFAKANNAKATFSGVEVTRTMEGTPSYYPATTYPASANFCTPTIMEGYPVMNDGALNKITYTFAKPVTKVQVWLSEFGGSAPNNLDEAEFSINCAEANLSLSVTDCNNTAEVNLVTKNGNRITSKSEKYFQAIVQVTADKPFTKLEIKKGTVNGFGGQGYLVELCPTSLNPAKIKVTQDPTEMTACVGATGKRFTARAKIDGVAATESMSYIWQQTKTPTVESSWITAMAPSPGGSVKVDASTEAGLTLNAIQASDNGLYYRAKFTFTKCSHTLDAVYSEPAKLNVPSASDIITIQATQPVNVTTNNCTGTTTINAQAKIASGYTIKNSGGNLFGYFLEYKDSNNAWQTYNAQQYSNNASEQARTLSIAHSSAPAGVTTFRVRYTVTLTTDCEYTLTTNEFTFTKNLPAEPAITTSQTFCQSENKTLAGLTTLPNIKWYNAANGGAEVLPSTVIPVGTNNYWAVATANGCESTRKQVTVIVVAKPTAPTVQTKTECPATGNYDMAGLVTSAVPTGHTLKWYAAATGNATTASTVDRNKTAKTTYEKWVALVTPQGCESDRVKATYIVDITTPPTITAPASNLAINCADPAATVTSQVNTWLGTATATVGCGTSTVTNNYATVKPADLCSVGEIEVTFTVTDAFGTQQTVKKKITVDRLIANNDTESVSRSTGEDIDVLANDTKNGQPATKDNVTVQIVNANGTGATVTSDGKIRIPGGTLAPGLHNITYKICDKNDPSRCGATATLAVTITNSTIEANNDTPAPLTYATSVAYAKNTDGTELNVLANDKLSGVRPTLSQVTIIPVVTATGVSIEPATGKVKVNPSTPAGVYNLTYKIKENGTSNESTPAKVTVVVKNTLNATPATLTPAITPSTSATTPKVVGDVLNQTSLNGSKPSPSEVTISVTQQATPPVAGDPVPQINTTTGKVEIPSGVKPGSYTIKYKVCDKATGVAQTCKDVTLPITVAGGNTIVAQDDDFSAYKVERSSSEEVVKNGSNPVNVLTNDKLDTRTGLDTNVVTITQTSAPSAVNIDTATGQIKVAANATAGVYEVKYKITEKGQTTASNEATAKVVVTNKVELTPATIPSTVNPPTNTTPKTIANVLDNAKINGSVPTTSNAKIEVVTPAPAAPGEVVPYVDPATGNVVVPPGTKVGNHPITYKVCDKVPAGQEAAQTCKTTTITIPVTGNTPTAAADDFSAHKVERSNTDKFVNDGTNDVNVLSNDALGSNTNITTALVTITPTVTNPNVSIDTDGKVRVKANAPAGEYTVKYKITQKGGTTPSAEVPVKVVVTNKLELGPGNVPSSVKPATGNTPAEIGDVLNGTKLNGTPTTVGSGPNQVTIAVVTPATPQGSNPVPTLDPATGKVKIPAGVPAGSYTIKYKICDNATPASAKRCEEKTLTINVAGNNLTPIADDFSTFKVEKPAANTFVKNGANDVNVLTNDKLGDRTGLDTNVVEITETSSTDTNVGIDIATGKVKVGPGANAGEHVIRYTLKEKGQSNASTPVTVKVTVTNKVEVNPATIPATVTPSTDNNTPNEIGNVLNQTRINGNTPTPAQVTITETVPAPKGNPTDKVPYIDPATGKVVVPAGVKPGNYPITYKVCDKAPGAANTCKTATITVNVAGNTITPDDDDFSAHKMEHPAVDTFVTDGTNPVNILTNDKLGARTGLTTDLVTITPTVTNPNVSIDTDSGKVKVKANAPAGVYTVKYKITEKGQTTASAEKTVTVVVTNKLVNNNGNYGGAPSTTSTPADGGNVLDNVRINGSTSNPSPSDVTITVDVPATGTTVPYLETSGPDKGEIKLPQGTPSGTYTIRYTVCDTATGAAKSCKQATATVVVDANAIIATNDTNNKDVEFNANTAQNVKGASNNDLNVLDNDKLGATTGLNNTLVTIQTTQPEANITIQNDGKVQVAAGKAAGVYELKYKIKDNANPTNISHEATVKVVVKNKLTFDPFPATPVKPSTDSSTPAERMNVLDKTKLNGNTPTINDVTIEVTDPATPQSLGDKVPVLDPATGKINVPAGVKPGPYTIKYKVCDKVSGEAKTCKINTVTLTVAGNTITAVADDFTAHKVERSNTDKFVKNGTNDVNVLTNDKLDTRTGLDTNVVTITQTHTSEPKVTIESDGRVKVAANAPAGTHTIKYKITEKGQTAPSNEVEVKVVVTNKIELDHTAVVSNPVTPSTNSTTPKEIGDVLDGTKLNGTKPTIGTGPNQVSITVTNPATSPVPGDPVPALDTTTGKVKIPAGVKPGNYNITYKVCDNATPQTCESTTVTVQVQGNTTTAVADDFSAHKVEHPTTNTFVKDGTNDVNVLSNDKLGNNSNISTNEVTITQTATSDPKVTIDTATGKVKVAANTPAGEYTVKYKFTEKGQPSTQASAEKEVKVVVTNKLVNNNANYSGAASTNSTPANAGNVLDNVRINDATSNPAPSDVTISVDVPATGTKVPYLETSGPDAGKIKIPQGTPSGPYTIKYTVCDKAPGAAKSCKQATATVTVGANPIVVNPTTKRVPKTGGSVDVLDNATIGGNPANKNNVDVSIVNDGGTGATVDPATGKINVPSGLAPGTHTITYKVCEKGSTTNCQTSTLKVVIPSDIVVNPAPNAVIPKTGGTADVLDNTTVNGHPATKDKVDVSIVNDGGTGATVDPATGKINVPGGLAPGEYTITYKVCEKGQTDNCKTGTLKVVIPADIVLNPDGDKTVPKTGGTVDVLGNDTVNGNPATKNNVDISIVDPDGTSATIDPTGKIVIPNGAAPGTHTIRYRVCEKGTNRCKEGSVKVVVAQENIAANPDNYEEPWSNADRVAKAAGNVDANILTNDQLGSRTALNTTLVDIEQVDASSDKVSVDPATGKVTIKANTPGGTYTVKYRIKPKGQTTPVSTPATVTVVVKNKVEVTDNEISGKPSENNSPREIGNVTDNVKINGQKPSPSGVTIEVINPAAPVRPGAHVPRVDTTTGKIIVDKDVPAGDYTIKVKVCDKATPKTCVEKDLRIKVKPNQNLEAINDVFNIGTTGGTTPSVLDNDKWKNEAGKLKTDGSDSDELKVIVVPTLGKNQPDPTRVIKGDDGRITVKPGLAPGRYTYYYTIISVKEPSMSSSAEAVINISSYVAGEDTVVADKPKEGEEVTSQESVLDNDTLNRVKPTPDTVEISLISVSPSAKGKIELDTTTGKIKLKSGVPVGEHTVKYKVCIKGTTTCQEGEAKVKVQPNLTLKEHTFDKPINSALSETHTDSVLTGSTLDGQPIKPADVTTRIVTNGGLTGAKTNADGQIVIPKGTPSGTYTLEYEVTSKEYGVKKTAKVTVTINNDATLEFYNAISTDEGSQNNGFIIKNIDLYPNNNLKIFNRYGVLVYEKDGYTNADPFKGFSTGRATVNKDGKLPQGTYYYVLEYTDGQNQNQQKAGWLYIK</sequence>
<evidence type="ECO:0000256" key="1">
    <source>
        <dbReference type="SAM" id="MobiDB-lite"/>
    </source>
</evidence>
<protein>
    <submittedName>
        <fullName evidence="2">Gliding motility-associated C-terminal domain-containing protein</fullName>
    </submittedName>
</protein>
<organism evidence="2 3">
    <name type="scientific">Capnocytophaga gingivalis</name>
    <dbReference type="NCBI Taxonomy" id="1017"/>
    <lineage>
        <taxon>Bacteria</taxon>
        <taxon>Pseudomonadati</taxon>
        <taxon>Bacteroidota</taxon>
        <taxon>Flavobacteriia</taxon>
        <taxon>Flavobacteriales</taxon>
        <taxon>Flavobacteriaceae</taxon>
        <taxon>Capnocytophaga</taxon>
    </lineage>
</organism>
<dbReference type="Gene3D" id="2.60.40.2700">
    <property type="match status" value="1"/>
</dbReference>
<dbReference type="Pfam" id="PF13585">
    <property type="entry name" value="CHU_C"/>
    <property type="match status" value="1"/>
</dbReference>
<proteinExistence type="predicted"/>
<evidence type="ECO:0000313" key="2">
    <source>
        <dbReference type="EMBL" id="MEB3073751.1"/>
    </source>
</evidence>
<name>A0ABU5Z497_9FLAO</name>
<feature type="compositionally biased region" description="Low complexity" evidence="1">
    <location>
        <begin position="3148"/>
        <end position="3160"/>
    </location>
</feature>